<dbReference type="EMBL" id="UOEX01000296">
    <property type="protein sequence ID" value="VAW39704.1"/>
    <property type="molecule type" value="Genomic_DNA"/>
</dbReference>
<dbReference type="AlphaFoldDB" id="A0A3B0W7P7"/>
<proteinExistence type="predicted"/>
<organism evidence="3">
    <name type="scientific">hydrothermal vent metagenome</name>
    <dbReference type="NCBI Taxonomy" id="652676"/>
    <lineage>
        <taxon>unclassified sequences</taxon>
        <taxon>metagenomes</taxon>
        <taxon>ecological metagenomes</taxon>
    </lineage>
</organism>
<feature type="non-terminal residue" evidence="3">
    <location>
        <position position="1"/>
    </location>
</feature>
<reference evidence="3" key="1">
    <citation type="submission" date="2018-06" db="EMBL/GenBank/DDBJ databases">
        <authorList>
            <person name="Zhirakovskaya E."/>
        </authorList>
    </citation>
    <scope>NUCLEOTIDE SEQUENCE</scope>
</reference>
<keyword evidence="1" id="KW-0677">Repeat</keyword>
<protein>
    <recommendedName>
        <fullName evidence="2">Prenyltransferase alpha-alpha toroid domain-containing protein</fullName>
    </recommendedName>
</protein>
<accession>A0A3B0W7P7</accession>
<dbReference type="InterPro" id="IPR008930">
    <property type="entry name" value="Terpenoid_cyclase/PrenylTrfase"/>
</dbReference>
<sequence length="141" mass="15314">PSADESYENLYFLSRISSVPLPEKRQPGRQTWKLCRELYFGLLLKASVFGDSAILTTWLQACQNGDGGFGFFPATTSYIENSHYCLAALALLGASPENIKAAREYIVSCQTAAGGFARTGKAAPFLDSSWHALLALKALSE</sequence>
<evidence type="ECO:0000313" key="3">
    <source>
        <dbReference type="EMBL" id="VAW39704.1"/>
    </source>
</evidence>
<dbReference type="GO" id="GO:0003824">
    <property type="term" value="F:catalytic activity"/>
    <property type="evidence" value="ECO:0007669"/>
    <property type="project" value="InterPro"/>
</dbReference>
<name>A0A3B0W7P7_9ZZZZ</name>
<dbReference type="Pfam" id="PF00432">
    <property type="entry name" value="Prenyltrans"/>
    <property type="match status" value="1"/>
</dbReference>
<gene>
    <name evidence="3" type="ORF">MNBD_DELTA03-1578</name>
</gene>
<evidence type="ECO:0000259" key="2">
    <source>
        <dbReference type="Pfam" id="PF00432"/>
    </source>
</evidence>
<dbReference type="InterPro" id="IPR001330">
    <property type="entry name" value="Prenyltrans"/>
</dbReference>
<evidence type="ECO:0000256" key="1">
    <source>
        <dbReference type="ARBA" id="ARBA00022737"/>
    </source>
</evidence>
<dbReference type="Gene3D" id="1.50.10.20">
    <property type="match status" value="1"/>
</dbReference>
<feature type="domain" description="Prenyltransferase alpha-alpha toroid" evidence="2">
    <location>
        <begin position="55"/>
        <end position="118"/>
    </location>
</feature>
<dbReference type="SUPFAM" id="SSF48239">
    <property type="entry name" value="Terpenoid cyclases/Protein prenyltransferases"/>
    <property type="match status" value="1"/>
</dbReference>